<keyword evidence="3" id="KW-1185">Reference proteome</keyword>
<feature type="compositionally biased region" description="Basic and acidic residues" evidence="1">
    <location>
        <begin position="70"/>
        <end position="96"/>
    </location>
</feature>
<dbReference type="AlphaFoldDB" id="V8NSI4"/>
<feature type="region of interest" description="Disordered" evidence="1">
    <location>
        <begin position="65"/>
        <end position="105"/>
    </location>
</feature>
<evidence type="ECO:0000256" key="1">
    <source>
        <dbReference type="SAM" id="MobiDB-lite"/>
    </source>
</evidence>
<dbReference type="EMBL" id="AZIM01002227">
    <property type="protein sequence ID" value="ETE64487.1"/>
    <property type="molecule type" value="Genomic_DNA"/>
</dbReference>
<accession>V8NSI4</accession>
<gene>
    <name evidence="2" type="primary">notch1a</name>
    <name evidence="2" type="ORF">L345_09743</name>
</gene>
<dbReference type="Proteomes" id="UP000018936">
    <property type="component" value="Unassembled WGS sequence"/>
</dbReference>
<name>V8NSI4_OPHHA</name>
<protein>
    <submittedName>
        <fullName evidence="2">Neurogenic locus notch-like protein 1</fullName>
    </submittedName>
</protein>
<organism evidence="2 3">
    <name type="scientific">Ophiophagus hannah</name>
    <name type="common">King cobra</name>
    <name type="synonym">Naja hannah</name>
    <dbReference type="NCBI Taxonomy" id="8665"/>
    <lineage>
        <taxon>Eukaryota</taxon>
        <taxon>Metazoa</taxon>
        <taxon>Chordata</taxon>
        <taxon>Craniata</taxon>
        <taxon>Vertebrata</taxon>
        <taxon>Euteleostomi</taxon>
        <taxon>Lepidosauria</taxon>
        <taxon>Squamata</taxon>
        <taxon>Bifurcata</taxon>
        <taxon>Unidentata</taxon>
        <taxon>Episquamata</taxon>
        <taxon>Toxicofera</taxon>
        <taxon>Serpentes</taxon>
        <taxon>Colubroidea</taxon>
        <taxon>Elapidae</taxon>
        <taxon>Elapinae</taxon>
        <taxon>Ophiophagus</taxon>
    </lineage>
</organism>
<reference evidence="2 3" key="1">
    <citation type="journal article" date="2013" name="Proc. Natl. Acad. Sci. U.S.A.">
        <title>The king cobra genome reveals dynamic gene evolution and adaptation in the snake venom system.</title>
        <authorList>
            <person name="Vonk F.J."/>
            <person name="Casewell N.R."/>
            <person name="Henkel C.V."/>
            <person name="Heimberg A.M."/>
            <person name="Jansen H.J."/>
            <person name="McCleary R.J."/>
            <person name="Kerkkamp H.M."/>
            <person name="Vos R.A."/>
            <person name="Guerreiro I."/>
            <person name="Calvete J.J."/>
            <person name="Wuster W."/>
            <person name="Woods A.E."/>
            <person name="Logan J.M."/>
            <person name="Harrison R.A."/>
            <person name="Castoe T.A."/>
            <person name="de Koning A.P."/>
            <person name="Pollock D.D."/>
            <person name="Yandell M."/>
            <person name="Calderon D."/>
            <person name="Renjifo C."/>
            <person name="Currier R.B."/>
            <person name="Salgado D."/>
            <person name="Pla D."/>
            <person name="Sanz L."/>
            <person name="Hyder A.S."/>
            <person name="Ribeiro J.M."/>
            <person name="Arntzen J.W."/>
            <person name="van den Thillart G.E."/>
            <person name="Boetzer M."/>
            <person name="Pirovano W."/>
            <person name="Dirks R.P."/>
            <person name="Spaink H.P."/>
            <person name="Duboule D."/>
            <person name="McGlinn E."/>
            <person name="Kini R.M."/>
            <person name="Richardson M.K."/>
        </authorList>
    </citation>
    <scope>NUCLEOTIDE SEQUENCE</scope>
    <source>
        <tissue evidence="2">Blood</tissue>
    </source>
</reference>
<sequence>MLGKMEGKRKRGWQRMRWLDSVINTMNMILGGKLQVTVEDRCLGEMKDRFLCLTNGTVGVIILNPGNNQEARKKNEKEGRKERREGGREGGMEERRKMKRKGRRK</sequence>
<feature type="non-terminal residue" evidence="2">
    <location>
        <position position="1"/>
    </location>
</feature>
<evidence type="ECO:0000313" key="2">
    <source>
        <dbReference type="EMBL" id="ETE64487.1"/>
    </source>
</evidence>
<evidence type="ECO:0000313" key="3">
    <source>
        <dbReference type="Proteomes" id="UP000018936"/>
    </source>
</evidence>
<proteinExistence type="predicted"/>
<comment type="caution">
    <text evidence="2">The sequence shown here is derived from an EMBL/GenBank/DDBJ whole genome shotgun (WGS) entry which is preliminary data.</text>
</comment>